<dbReference type="OrthoDB" id="10070456at2759"/>
<dbReference type="Proteomes" id="UP001152795">
    <property type="component" value="Unassembled WGS sequence"/>
</dbReference>
<accession>A0A7D9E4H7</accession>
<evidence type="ECO:0000313" key="2">
    <source>
        <dbReference type="Proteomes" id="UP001152795"/>
    </source>
</evidence>
<gene>
    <name evidence="1" type="ORF">PACLA_8A014979</name>
</gene>
<dbReference type="EMBL" id="CACRXK020003959">
    <property type="protein sequence ID" value="CAB4000912.1"/>
    <property type="molecule type" value="Genomic_DNA"/>
</dbReference>
<sequence length="259" mass="29434">MVERVVLIWSGLWLSGLRGFTAACSIGNEYNGVNEICTTTSLCECKSGFIRNGNGTCIVGEDDGTSSSLYTALVAVFSTLIVVVLLSICIFLLLRWKKVKCLFCIQPREDGNERLQMTNLKHKPSIRQILGEYNQLDKAGGSWTQEDFERLIQSLREDAHVFLQMINEVKRKLNMLDDKNTTRGMQYKALIRDISRVLRLLNRKPAKLEMPVDGVPLLLWAENALKRFENNDLQNPRIEYSTNEIGETSENMRIRDAAV</sequence>
<evidence type="ECO:0000313" key="1">
    <source>
        <dbReference type="EMBL" id="CAB4000912.1"/>
    </source>
</evidence>
<comment type="caution">
    <text evidence="1">The sequence shown here is derived from an EMBL/GenBank/DDBJ whole genome shotgun (WGS) entry which is preliminary data.</text>
</comment>
<dbReference type="AlphaFoldDB" id="A0A7D9E4H7"/>
<reference evidence="1" key="1">
    <citation type="submission" date="2020-04" db="EMBL/GenBank/DDBJ databases">
        <authorList>
            <person name="Alioto T."/>
            <person name="Alioto T."/>
            <person name="Gomez Garrido J."/>
        </authorList>
    </citation>
    <scope>NUCLEOTIDE SEQUENCE</scope>
    <source>
        <strain evidence="1">A484AB</strain>
    </source>
</reference>
<organism evidence="1 2">
    <name type="scientific">Paramuricea clavata</name>
    <name type="common">Red gorgonian</name>
    <name type="synonym">Violescent sea-whip</name>
    <dbReference type="NCBI Taxonomy" id="317549"/>
    <lineage>
        <taxon>Eukaryota</taxon>
        <taxon>Metazoa</taxon>
        <taxon>Cnidaria</taxon>
        <taxon>Anthozoa</taxon>
        <taxon>Octocorallia</taxon>
        <taxon>Malacalcyonacea</taxon>
        <taxon>Plexauridae</taxon>
        <taxon>Paramuricea</taxon>
    </lineage>
</organism>
<protein>
    <submittedName>
        <fullName evidence="1">Uncharacterized protein</fullName>
    </submittedName>
</protein>
<name>A0A7D9E4H7_PARCT</name>
<keyword evidence="2" id="KW-1185">Reference proteome</keyword>
<dbReference type="CDD" id="cd19941">
    <property type="entry name" value="TIL"/>
    <property type="match status" value="1"/>
</dbReference>
<proteinExistence type="predicted"/>